<evidence type="ECO:0000256" key="19">
    <source>
        <dbReference type="PROSITE-ProRule" id="PRU00322"/>
    </source>
</evidence>
<evidence type="ECO:0000256" key="7">
    <source>
        <dbReference type="ARBA" id="ARBA00022816"/>
    </source>
</evidence>
<dbReference type="Proteomes" id="UP000789390">
    <property type="component" value="Unassembled WGS sequence"/>
</dbReference>
<name>A0A8J2WGQ9_9CRUS</name>
<dbReference type="GO" id="GO:0008270">
    <property type="term" value="F:zinc ion binding"/>
    <property type="evidence" value="ECO:0007669"/>
    <property type="project" value="UniProtKB-KW"/>
</dbReference>
<dbReference type="GO" id="GO:0008139">
    <property type="term" value="F:nuclear localization sequence binding"/>
    <property type="evidence" value="ECO:0007669"/>
    <property type="project" value="TreeGrafter"/>
</dbReference>
<dbReference type="Gene3D" id="4.10.1060.10">
    <property type="entry name" value="Zinc finger, RanBP2-type"/>
    <property type="match status" value="2"/>
</dbReference>
<keyword evidence="8" id="KW-0862">Zinc</keyword>
<feature type="region of interest" description="Disordered" evidence="20">
    <location>
        <begin position="126"/>
        <end position="162"/>
    </location>
</feature>
<evidence type="ECO:0000259" key="21">
    <source>
        <dbReference type="PROSITE" id="PS50199"/>
    </source>
</evidence>
<comment type="similarity">
    <text evidence="15">Belongs to the NUP153 family.</text>
</comment>
<comment type="caution">
    <text evidence="22">The sequence shown here is derived from an EMBL/GenBank/DDBJ whole genome shotgun (WGS) entry which is preliminary data.</text>
</comment>
<evidence type="ECO:0000256" key="6">
    <source>
        <dbReference type="ARBA" id="ARBA00022771"/>
    </source>
</evidence>
<evidence type="ECO:0000256" key="10">
    <source>
        <dbReference type="ARBA" id="ARBA00023010"/>
    </source>
</evidence>
<sequence length="1440" mass="150804">MWEDNLGKVKARRSKNSKPYERPKSILRRVTDSVTGLLPQPSWLVNWLQSTSPKKDDSENEEVEEEQPVPSTSSASNGNNLQREEGVERESFIFRRPPGTSKEQSNLRARPNVPALDLFPEPLVVESSSREQIVQTNGDDDSNSESTSGCSSLLPHPEHKRENRNVELASLGVAEPLSINESSLQIIGSSLSKSLAVDLKTSRGRKTLSLHTVGHDSSLGITPTEESGFHKVTEDASGSLFDKDETFNRSAAKRDLSQPQVSSFSSKRPRFNITSFGPTASEARRSLLSESVVDSPFYAGRTTYGGASAYRRATLQPSATLFPYVRSRIQARPLSISSNSPTSSGPIPTTTSSNVVLSSSAQRILQALEAMSTPVRDAKRIPAASNGKRSTSLHDEELSFTGFGLSRRRPNLGPPTSKLSVGTPAQIVTRPAPANIPQVEQAPVSSTPISAQCGGKIRMRMSAPLRQSAPRIREEEDVDSEELTAVPMPIGIAGLPSFNLLPPCQVVARETVVSSSVKTAAVSSSNGLVSSSMTSTSVPRPAFTFSAPLVTVSPYELDAAVSSKPPSFNFSSPLLVNPLKKKTPEKESIEPAELELRSGSALEVFRGKSLEVVPIVVAVTESAPVISGFGDKFKTPTDSWTCSVCCVTNSKDKSSCLACESPAPKPAKEMSITSTQTTKGFGDEFKMNAAQWECSVCMVRNSDKDNRCKSCEELRPGCKTAVIPSSVSNFKFGFQPGQHQTTTKFGTETSTSCESKEFSFGAPSKKEETFTGFKFGANIEVSKEKSLQTPFKFGSVIESSKKIEATCSGPSFNVVEPIKNTEKAGFKFGVSIEPSKKIGEIVGGFPFGNDKNKEETKVITSNVPIASENTGPTETSQFKPKEPTQEAEEPIVARRDQNLEIDYKKKTEAEPEFKIPAPFNPAATGFNVASTTTTSASKPSPIVSFGTASTVSDSKVPLFETGSVMDILGKKTAAPSDLKQMPTSSTSAFSFGATEQTNPSFSFVKTGSSTGKSTLDFGAATEKESLTSKSSIKPATTAASFNFTGGPTSTSSLFKPSTAPSFNFGGSTVFGGPSSTVTAPAPTFGVPTVTSVIPPFGTTTSTPAITSFGLPTATTAPTVFGLSTTTTSLPTFGLHTATTAPTTFGVPTATAAPNSFVLPTTSSITGSTVGSPVPTSSSSIFSFGSGVGATPTTATAPSNAFSFGTPQTSTAPFNFGPSAPPYQFPKETSIPAKSGGFGFSAPTTAVPTSTTPAGGQTTPSTVPAPAFGSFGASATKTTSAPFSVFNQTSSSTTAFGEMTPKSSVTTFGATAATPFGSLPPTGFGAAPPAASSSASPFTFVAAPASIPPAFNTSSSFNFSGTTVSTAAVPPQQPGGLFQFGLSNSTPAVSSGFNFTPAATFTSPDAPSPGFASGFLGGNPFDNTGSVSGPNRKIRKAVRRR</sequence>
<dbReference type="EMBL" id="CAKKLH010000113">
    <property type="protein sequence ID" value="CAH0103759.1"/>
    <property type="molecule type" value="Genomic_DNA"/>
</dbReference>
<evidence type="ECO:0000313" key="23">
    <source>
        <dbReference type="Proteomes" id="UP000789390"/>
    </source>
</evidence>
<evidence type="ECO:0000256" key="14">
    <source>
        <dbReference type="ARBA" id="ARBA00023242"/>
    </source>
</evidence>
<dbReference type="SMART" id="SM00547">
    <property type="entry name" value="ZnF_RBZ"/>
    <property type="match status" value="2"/>
</dbReference>
<evidence type="ECO:0000256" key="17">
    <source>
        <dbReference type="ARBA" id="ARBA00078197"/>
    </source>
</evidence>
<feature type="compositionally biased region" description="Low complexity" evidence="20">
    <location>
        <begin position="1240"/>
        <end position="1253"/>
    </location>
</feature>
<dbReference type="GO" id="GO:0051028">
    <property type="term" value="P:mRNA transport"/>
    <property type="evidence" value="ECO:0007669"/>
    <property type="project" value="UniProtKB-KW"/>
</dbReference>
<evidence type="ECO:0000256" key="9">
    <source>
        <dbReference type="ARBA" id="ARBA00022927"/>
    </source>
</evidence>
<evidence type="ECO:0000256" key="11">
    <source>
        <dbReference type="ARBA" id="ARBA00023125"/>
    </source>
</evidence>
<keyword evidence="11" id="KW-0238">DNA-binding</keyword>
<proteinExistence type="inferred from homology"/>
<evidence type="ECO:0000256" key="1">
    <source>
        <dbReference type="ARBA" id="ARBA00001947"/>
    </source>
</evidence>
<evidence type="ECO:0000256" key="16">
    <source>
        <dbReference type="ARBA" id="ARBA00068609"/>
    </source>
</evidence>
<evidence type="ECO:0000256" key="12">
    <source>
        <dbReference type="ARBA" id="ARBA00023132"/>
    </source>
</evidence>
<evidence type="ECO:0000256" key="5">
    <source>
        <dbReference type="ARBA" id="ARBA00022723"/>
    </source>
</evidence>
<evidence type="ECO:0000256" key="3">
    <source>
        <dbReference type="ARBA" id="ARBA00004567"/>
    </source>
</evidence>
<dbReference type="InterPro" id="IPR036443">
    <property type="entry name" value="Znf_RanBP2_sf"/>
</dbReference>
<protein>
    <recommendedName>
        <fullName evidence="16">Nuclear pore complex protein Nup153</fullName>
    </recommendedName>
    <alternativeName>
        <fullName evidence="18">153 kDa nucleoporin</fullName>
    </alternativeName>
    <alternativeName>
        <fullName evidence="17">Nucleoporin Nup153</fullName>
    </alternativeName>
</protein>
<keyword evidence="23" id="KW-1185">Reference proteome</keyword>
<dbReference type="InterPro" id="IPR026054">
    <property type="entry name" value="Nucleoporin"/>
</dbReference>
<dbReference type="Pfam" id="PF08604">
    <property type="entry name" value="Nup153"/>
    <property type="match status" value="2"/>
</dbReference>
<dbReference type="Pfam" id="PF00641">
    <property type="entry name" value="Zn_ribbon_RanBP"/>
    <property type="match status" value="2"/>
</dbReference>
<keyword evidence="5" id="KW-0479">Metal-binding</keyword>
<dbReference type="GO" id="GO:0003677">
    <property type="term" value="F:DNA binding"/>
    <property type="evidence" value="ECO:0007669"/>
    <property type="project" value="UniProtKB-KW"/>
</dbReference>
<feature type="compositionally biased region" description="Polar residues" evidence="20">
    <location>
        <begin position="69"/>
        <end position="81"/>
    </location>
</feature>
<feature type="region of interest" description="Disordered" evidence="20">
    <location>
        <begin position="865"/>
        <end position="889"/>
    </location>
</feature>
<feature type="compositionally biased region" description="Polar residues" evidence="20">
    <location>
        <begin position="126"/>
        <end position="137"/>
    </location>
</feature>
<organism evidence="22 23">
    <name type="scientific">Daphnia galeata</name>
    <dbReference type="NCBI Taxonomy" id="27404"/>
    <lineage>
        <taxon>Eukaryota</taxon>
        <taxon>Metazoa</taxon>
        <taxon>Ecdysozoa</taxon>
        <taxon>Arthropoda</taxon>
        <taxon>Crustacea</taxon>
        <taxon>Branchiopoda</taxon>
        <taxon>Diplostraca</taxon>
        <taxon>Cladocera</taxon>
        <taxon>Anomopoda</taxon>
        <taxon>Daphniidae</taxon>
        <taxon>Daphnia</taxon>
    </lineage>
</organism>
<feature type="compositionally biased region" description="Basic residues" evidence="20">
    <location>
        <begin position="1431"/>
        <end position="1440"/>
    </location>
</feature>
<keyword evidence="7" id="KW-0509">mRNA transport</keyword>
<feature type="compositionally biased region" description="Basic and acidic residues" evidence="20">
    <location>
        <begin position="82"/>
        <end position="93"/>
    </location>
</feature>
<feature type="domain" description="RanBP2-type" evidence="21">
    <location>
        <begin position="688"/>
        <end position="717"/>
    </location>
</feature>
<dbReference type="InterPro" id="IPR013913">
    <property type="entry name" value="Nup153_N"/>
</dbReference>
<dbReference type="SUPFAM" id="SSF90209">
    <property type="entry name" value="Ran binding protein zinc finger-like"/>
    <property type="match status" value="2"/>
</dbReference>
<evidence type="ECO:0000256" key="8">
    <source>
        <dbReference type="ARBA" id="ARBA00022833"/>
    </source>
</evidence>
<feature type="compositionally biased region" description="Polar residues" evidence="20">
    <location>
        <begin position="865"/>
        <end position="878"/>
    </location>
</feature>
<evidence type="ECO:0000256" key="18">
    <source>
        <dbReference type="ARBA" id="ARBA00079437"/>
    </source>
</evidence>
<evidence type="ECO:0000256" key="4">
    <source>
        <dbReference type="ARBA" id="ARBA00022448"/>
    </source>
</evidence>
<keyword evidence="9" id="KW-0653">Protein transport</keyword>
<dbReference type="InterPro" id="IPR001876">
    <property type="entry name" value="Znf_RanBP2"/>
</dbReference>
<accession>A0A8J2WGQ9</accession>
<feature type="domain" description="RanBP2-type" evidence="21">
    <location>
        <begin position="636"/>
        <end position="665"/>
    </location>
</feature>
<dbReference type="PROSITE" id="PS01358">
    <property type="entry name" value="ZF_RANBP2_1"/>
    <property type="match status" value="2"/>
</dbReference>
<evidence type="ECO:0000256" key="2">
    <source>
        <dbReference type="ARBA" id="ARBA00004126"/>
    </source>
</evidence>
<comment type="cofactor">
    <cofactor evidence="1">
        <name>Zn(2+)</name>
        <dbReference type="ChEBI" id="CHEBI:29105"/>
    </cofactor>
</comment>
<evidence type="ECO:0000313" key="22">
    <source>
        <dbReference type="EMBL" id="CAH0103759.1"/>
    </source>
</evidence>
<dbReference type="GO" id="GO:0005643">
    <property type="term" value="C:nuclear pore"/>
    <property type="evidence" value="ECO:0007669"/>
    <property type="project" value="UniProtKB-SubCell"/>
</dbReference>
<dbReference type="GO" id="GO:0006405">
    <property type="term" value="P:RNA export from nucleus"/>
    <property type="evidence" value="ECO:0007669"/>
    <property type="project" value="TreeGrafter"/>
</dbReference>
<evidence type="ECO:0000256" key="15">
    <source>
        <dbReference type="ARBA" id="ARBA00060842"/>
    </source>
</evidence>
<keyword evidence="12" id="KW-0906">Nuclear pore complex</keyword>
<evidence type="ECO:0000256" key="20">
    <source>
        <dbReference type="SAM" id="MobiDB-lite"/>
    </source>
</evidence>
<feature type="region of interest" description="Disordered" evidence="20">
    <location>
        <begin position="1411"/>
        <end position="1440"/>
    </location>
</feature>
<feature type="region of interest" description="Disordered" evidence="20">
    <location>
        <begin position="1235"/>
        <end position="1261"/>
    </location>
</feature>
<keyword evidence="13" id="KW-0472">Membrane</keyword>
<keyword evidence="14" id="KW-0539">Nucleus</keyword>
<dbReference type="PANTHER" id="PTHR23193">
    <property type="entry name" value="NUCLEAR PORE COMPLEX PROTEIN NUP"/>
    <property type="match status" value="1"/>
</dbReference>
<keyword evidence="4" id="KW-0813">Transport</keyword>
<comment type="subcellular location">
    <subcellularLocation>
        <location evidence="2">Nucleus membrane</location>
    </subcellularLocation>
    <subcellularLocation>
        <location evidence="3">Nucleus</location>
        <location evidence="3">Nuclear pore complex</location>
    </subcellularLocation>
</comment>
<dbReference type="GO" id="GO:0017056">
    <property type="term" value="F:structural constituent of nuclear pore"/>
    <property type="evidence" value="ECO:0007669"/>
    <property type="project" value="TreeGrafter"/>
</dbReference>
<dbReference type="GO" id="GO:0031965">
    <property type="term" value="C:nuclear membrane"/>
    <property type="evidence" value="ECO:0007669"/>
    <property type="project" value="UniProtKB-SubCell"/>
</dbReference>
<feature type="region of interest" description="Disordered" evidence="20">
    <location>
        <begin position="45"/>
        <end position="114"/>
    </location>
</feature>
<dbReference type="PROSITE" id="PS50199">
    <property type="entry name" value="ZF_RANBP2_2"/>
    <property type="match status" value="2"/>
</dbReference>
<keyword evidence="6 19" id="KW-0863">Zinc-finger</keyword>
<dbReference type="GO" id="GO:0006606">
    <property type="term" value="P:protein import into nucleus"/>
    <property type="evidence" value="ECO:0007669"/>
    <property type="project" value="TreeGrafter"/>
</dbReference>
<feature type="compositionally biased region" description="Acidic residues" evidence="20">
    <location>
        <begin position="58"/>
        <end position="67"/>
    </location>
</feature>
<feature type="region of interest" description="Disordered" evidence="20">
    <location>
        <begin position="1"/>
        <end position="30"/>
    </location>
</feature>
<dbReference type="PANTHER" id="PTHR23193:SF23">
    <property type="entry name" value="NUCLEAR PORE COMPLEX PROTEIN NUP153"/>
    <property type="match status" value="1"/>
</dbReference>
<dbReference type="OrthoDB" id="79830at2759"/>
<evidence type="ECO:0000256" key="13">
    <source>
        <dbReference type="ARBA" id="ARBA00023136"/>
    </source>
</evidence>
<keyword evidence="10" id="KW-0811">Translocation</keyword>
<gene>
    <name evidence="22" type="ORF">DGAL_LOCUS6432</name>
</gene>
<reference evidence="22" key="1">
    <citation type="submission" date="2021-11" db="EMBL/GenBank/DDBJ databases">
        <authorList>
            <person name="Schell T."/>
        </authorList>
    </citation>
    <scope>NUCLEOTIDE SEQUENCE</scope>
    <source>
        <strain evidence="22">M5</strain>
    </source>
</reference>